<name>A0ACC3BIU1_PYRYE</name>
<evidence type="ECO:0000313" key="1">
    <source>
        <dbReference type="EMBL" id="KAK1857448.1"/>
    </source>
</evidence>
<keyword evidence="2" id="KW-1185">Reference proteome</keyword>
<accession>A0ACC3BIU1</accession>
<organism evidence="1 2">
    <name type="scientific">Pyropia yezoensis</name>
    <name type="common">Susabi-nori</name>
    <name type="synonym">Porphyra yezoensis</name>
    <dbReference type="NCBI Taxonomy" id="2788"/>
    <lineage>
        <taxon>Eukaryota</taxon>
        <taxon>Rhodophyta</taxon>
        <taxon>Bangiophyceae</taxon>
        <taxon>Bangiales</taxon>
        <taxon>Bangiaceae</taxon>
        <taxon>Pyropia</taxon>
    </lineage>
</organism>
<protein>
    <submittedName>
        <fullName evidence="1">Uncharacterized protein</fullName>
    </submittedName>
</protein>
<dbReference type="Proteomes" id="UP000798662">
    <property type="component" value="Chromosome 1"/>
</dbReference>
<comment type="caution">
    <text evidence="1">The sequence shown here is derived from an EMBL/GenBank/DDBJ whole genome shotgun (WGS) entry which is preliminary data.</text>
</comment>
<evidence type="ECO:0000313" key="2">
    <source>
        <dbReference type="Proteomes" id="UP000798662"/>
    </source>
</evidence>
<gene>
    <name evidence="1" type="ORF">I4F81_000065</name>
</gene>
<reference evidence="1" key="1">
    <citation type="submission" date="2019-11" db="EMBL/GenBank/DDBJ databases">
        <title>Nori genome reveals adaptations in red seaweeds to the harsh intertidal environment.</title>
        <authorList>
            <person name="Wang D."/>
            <person name="Mao Y."/>
        </authorList>
    </citation>
    <scope>NUCLEOTIDE SEQUENCE</scope>
    <source>
        <tissue evidence="1">Gametophyte</tissue>
    </source>
</reference>
<sequence length="228" mass="23214">MGSDAGNTRVADAVSAIDYVTAAKKREPGAKIILNASFGFSSQAFAVMTAAAIRAAEAGVLFVTSAGNVPASACFNHPAMADGVIAVAAMTREDELVPFSARGTRCVAASAPGVDVLSVDAPTAGGLKLLSGTSMASPHVAGLIALVLAEDPDRGALGWKEVLGRLTRSAPRVGGFPLAWANPDAMQRVDASIRRAAAPYPMKGGGRSLERSSDAIRRGGGVRRGRPS</sequence>
<dbReference type="EMBL" id="CM020618">
    <property type="protein sequence ID" value="KAK1857448.1"/>
    <property type="molecule type" value="Genomic_DNA"/>
</dbReference>
<proteinExistence type="predicted"/>